<accession>A0ABP9EPR7</accession>
<sequence>MKKIAVFSTKPYDKAFLDRANTPTRMQLDYFETRLKRESVKLVEGYDAVSCFVNDIVDESVLQCLVDMGISLIVLRCAGFNNVDLAAAQRLGVQVSRVPSYSPESVAEHAVAMMLALNRKINKAYNRVKEHNFDLDGLMGFNMQQATIGVIGTGKIGLAALRALRGFGSTLLCHDPYPNDEAAALADYVPLDTLFRTCDIISLHCPLMESTYHLIDKTSIAQMKDGVMLINTSRGALLNAQDALDGMKQGKIGYLGLDVYELEGELFFRDLSDRVMHDDVFGLLLSYHNVLVTGHQGYFTREALTEIAQTTLNNVEAHFSGRRTGNELF</sequence>
<dbReference type="InterPro" id="IPR006140">
    <property type="entry name" value="D-isomer_DH_NAD-bd"/>
</dbReference>
<feature type="domain" description="D-isomer specific 2-hydroxyacid dehydrogenase NAD-binding" evidence="6">
    <location>
        <begin position="111"/>
        <end position="297"/>
    </location>
</feature>
<dbReference type="PROSITE" id="PS00065">
    <property type="entry name" value="D_2_HYDROXYACID_DH_1"/>
    <property type="match status" value="1"/>
</dbReference>
<dbReference type="Proteomes" id="UP001499988">
    <property type="component" value="Unassembled WGS sequence"/>
</dbReference>
<dbReference type="SUPFAM" id="SSF52283">
    <property type="entry name" value="Formate/glycerate dehydrogenase catalytic domain-like"/>
    <property type="match status" value="1"/>
</dbReference>
<protein>
    <submittedName>
        <fullName evidence="7">Lactate dehydrogenase LdhA</fullName>
    </submittedName>
</protein>
<dbReference type="CDD" id="cd12183">
    <property type="entry name" value="LDH_like_2"/>
    <property type="match status" value="1"/>
</dbReference>
<feature type="domain" description="D-isomer specific 2-hydroxyacid dehydrogenase catalytic" evidence="5">
    <location>
        <begin position="4"/>
        <end position="327"/>
    </location>
</feature>
<evidence type="ECO:0000313" key="8">
    <source>
        <dbReference type="Proteomes" id="UP001499988"/>
    </source>
</evidence>
<dbReference type="Pfam" id="PF00389">
    <property type="entry name" value="2-Hacid_dh"/>
    <property type="match status" value="1"/>
</dbReference>
<dbReference type="EMBL" id="BAABJZ010000018">
    <property type="protein sequence ID" value="GAA4880782.1"/>
    <property type="molecule type" value="Genomic_DNA"/>
</dbReference>
<evidence type="ECO:0000256" key="1">
    <source>
        <dbReference type="ARBA" id="ARBA00005854"/>
    </source>
</evidence>
<dbReference type="InterPro" id="IPR029753">
    <property type="entry name" value="D-isomer_DH_CS"/>
</dbReference>
<dbReference type="PANTHER" id="PTHR43026">
    <property type="entry name" value="2-HYDROXYACID DEHYDROGENASE HOMOLOG 1-RELATED"/>
    <property type="match status" value="1"/>
</dbReference>
<dbReference type="PROSITE" id="PS00671">
    <property type="entry name" value="D_2_HYDROXYACID_DH_3"/>
    <property type="match status" value="1"/>
</dbReference>
<dbReference type="PROSITE" id="PS00670">
    <property type="entry name" value="D_2_HYDROXYACID_DH_2"/>
    <property type="match status" value="1"/>
</dbReference>
<proteinExistence type="inferred from homology"/>
<name>A0ABP9EPR7_9GAMM</name>
<dbReference type="Pfam" id="PF02826">
    <property type="entry name" value="2-Hacid_dh_C"/>
    <property type="match status" value="1"/>
</dbReference>
<dbReference type="InterPro" id="IPR036291">
    <property type="entry name" value="NAD(P)-bd_dom_sf"/>
</dbReference>
<dbReference type="InterPro" id="IPR006139">
    <property type="entry name" value="D-isomer_2_OHA_DH_cat_dom"/>
</dbReference>
<dbReference type="SUPFAM" id="SSF51735">
    <property type="entry name" value="NAD(P)-binding Rossmann-fold domains"/>
    <property type="match status" value="1"/>
</dbReference>
<reference evidence="8" key="1">
    <citation type="journal article" date="2019" name="Int. J. Syst. Evol. Microbiol.">
        <title>The Global Catalogue of Microorganisms (GCM) 10K type strain sequencing project: providing services to taxonomists for standard genome sequencing and annotation.</title>
        <authorList>
            <consortium name="The Broad Institute Genomics Platform"/>
            <consortium name="The Broad Institute Genome Sequencing Center for Infectious Disease"/>
            <person name="Wu L."/>
            <person name="Ma J."/>
        </authorList>
    </citation>
    <scope>NUCLEOTIDE SEQUENCE [LARGE SCALE GENOMIC DNA]</scope>
    <source>
        <strain evidence="8">JCM 18401</strain>
    </source>
</reference>
<dbReference type="InterPro" id="IPR029752">
    <property type="entry name" value="D-isomer_DH_CS1"/>
</dbReference>
<keyword evidence="3" id="KW-0520">NAD</keyword>
<dbReference type="InterPro" id="IPR058205">
    <property type="entry name" value="D-LDH-like"/>
</dbReference>
<keyword evidence="8" id="KW-1185">Reference proteome</keyword>
<evidence type="ECO:0000259" key="6">
    <source>
        <dbReference type="Pfam" id="PF02826"/>
    </source>
</evidence>
<comment type="caution">
    <text evidence="7">The sequence shown here is derived from an EMBL/GenBank/DDBJ whole genome shotgun (WGS) entry which is preliminary data.</text>
</comment>
<evidence type="ECO:0000256" key="4">
    <source>
        <dbReference type="RuleBase" id="RU003719"/>
    </source>
</evidence>
<dbReference type="PANTHER" id="PTHR43026:SF1">
    <property type="entry name" value="2-HYDROXYACID DEHYDROGENASE HOMOLOG 1-RELATED"/>
    <property type="match status" value="1"/>
</dbReference>
<organism evidence="7 8">
    <name type="scientific">Ferrimonas pelagia</name>
    <dbReference type="NCBI Taxonomy" id="1177826"/>
    <lineage>
        <taxon>Bacteria</taxon>
        <taxon>Pseudomonadati</taxon>
        <taxon>Pseudomonadota</taxon>
        <taxon>Gammaproteobacteria</taxon>
        <taxon>Alteromonadales</taxon>
        <taxon>Ferrimonadaceae</taxon>
        <taxon>Ferrimonas</taxon>
    </lineage>
</organism>
<evidence type="ECO:0000256" key="3">
    <source>
        <dbReference type="ARBA" id="ARBA00023027"/>
    </source>
</evidence>
<gene>
    <name evidence="7" type="primary">ldhA</name>
    <name evidence="7" type="ORF">GCM10023333_13730</name>
</gene>
<evidence type="ECO:0000313" key="7">
    <source>
        <dbReference type="EMBL" id="GAA4880782.1"/>
    </source>
</evidence>
<dbReference type="Gene3D" id="3.40.50.720">
    <property type="entry name" value="NAD(P)-binding Rossmann-like Domain"/>
    <property type="match status" value="2"/>
</dbReference>
<dbReference type="RefSeq" id="WP_345334610.1">
    <property type="nucleotide sequence ID" value="NZ_BAABJZ010000018.1"/>
</dbReference>
<comment type="similarity">
    <text evidence="1 4">Belongs to the D-isomer specific 2-hydroxyacid dehydrogenase family.</text>
</comment>
<keyword evidence="2 4" id="KW-0560">Oxidoreductase</keyword>
<evidence type="ECO:0000259" key="5">
    <source>
        <dbReference type="Pfam" id="PF00389"/>
    </source>
</evidence>
<evidence type="ECO:0000256" key="2">
    <source>
        <dbReference type="ARBA" id="ARBA00023002"/>
    </source>
</evidence>